<dbReference type="CDD" id="cd00403">
    <property type="entry name" value="Ribosomal_L1"/>
    <property type="match status" value="1"/>
</dbReference>
<sequence>MVDKTSILDAVTTALEKAPERKFKESVDITVNLRNIDMSQPKNRIDETILLPNGFDNVKIAVLGKGDITTQAKDVDVDYIIGPEEIERLGGEPREARKVAAEYQFFLAETAMMPLVGRYLGVRLGPRGRMPMPIPTGTDIRPIVQRLRSSVKIRTKDKKVFHAKVGSATMEPEEIAENIDVILRRIESVLESGALNIHSVYVKTTMGPAVRMI</sequence>
<keyword evidence="3 11" id="KW-0678">Repressor</keyword>
<dbReference type="PIRSF" id="PIRSF002155">
    <property type="entry name" value="Ribosomal_L1"/>
    <property type="match status" value="1"/>
</dbReference>
<evidence type="ECO:0000256" key="11">
    <source>
        <dbReference type="HAMAP-Rule" id="MF_01318"/>
    </source>
</evidence>
<protein>
    <recommendedName>
        <fullName evidence="11">Large ribosomal subunit protein uL1</fullName>
    </recommendedName>
</protein>
<dbReference type="GO" id="GO:0006412">
    <property type="term" value="P:translation"/>
    <property type="evidence" value="ECO:0007669"/>
    <property type="project" value="UniProtKB-UniRule"/>
</dbReference>
<dbReference type="PANTHER" id="PTHR36427:SF3">
    <property type="entry name" value="LARGE RIBOSOMAL SUBUNIT PROTEIN UL1M"/>
    <property type="match status" value="1"/>
</dbReference>
<keyword evidence="7 11" id="KW-0694">RNA-binding</keyword>
<dbReference type="InterPro" id="IPR023669">
    <property type="entry name" value="Ribosomal_uL1_arc"/>
</dbReference>
<dbReference type="RefSeq" id="WP_062261223.1">
    <property type="nucleotide sequence ID" value="NZ_BSDU01000001.1"/>
</dbReference>
<evidence type="ECO:0000256" key="1">
    <source>
        <dbReference type="ARBA" id="ARBA00010531"/>
    </source>
</evidence>
<dbReference type="GO" id="GO:0000049">
    <property type="term" value="F:tRNA binding"/>
    <property type="evidence" value="ECO:0007669"/>
    <property type="project" value="UniProtKB-KW"/>
</dbReference>
<dbReference type="Pfam" id="PF00687">
    <property type="entry name" value="Ribosomal_L1"/>
    <property type="match status" value="1"/>
</dbReference>
<reference evidence="12 13" key="1">
    <citation type="submission" date="2016-01" db="EMBL/GenBank/DDBJ databases">
        <authorList>
            <person name="Manzoor S."/>
        </authorList>
    </citation>
    <scope>NUCLEOTIDE SEQUENCE [LARGE SCALE GENOMIC DNA]</scope>
    <source>
        <strain evidence="12">Methanoculleus sp MAB1</strain>
    </source>
</reference>
<organism evidence="12 13">
    <name type="scientific">Methanoculleus bourgensis</name>
    <dbReference type="NCBI Taxonomy" id="83986"/>
    <lineage>
        <taxon>Archaea</taxon>
        <taxon>Methanobacteriati</taxon>
        <taxon>Methanobacteriota</taxon>
        <taxon>Stenosarchaea group</taxon>
        <taxon>Methanomicrobia</taxon>
        <taxon>Methanomicrobiales</taxon>
        <taxon>Methanomicrobiaceae</taxon>
        <taxon>Methanoculleus</taxon>
    </lineage>
</organism>
<evidence type="ECO:0000313" key="13">
    <source>
        <dbReference type="Proteomes" id="UP000069850"/>
    </source>
</evidence>
<dbReference type="GO" id="GO:0019843">
    <property type="term" value="F:rRNA binding"/>
    <property type="evidence" value="ECO:0007669"/>
    <property type="project" value="UniProtKB-UniRule"/>
</dbReference>
<accession>A0A0X3BH31</accession>
<keyword evidence="8 11" id="KW-0689">Ribosomal protein</keyword>
<comment type="function">
    <text evidence="10">Probably involved in E site tRNA release. Binds directly to 23S rRNA.</text>
</comment>
<evidence type="ECO:0000256" key="2">
    <source>
        <dbReference type="ARBA" id="ARBA00011838"/>
    </source>
</evidence>
<gene>
    <name evidence="12" type="primary">rpl1p</name>
    <name evidence="11" type="synonym">rpl1</name>
    <name evidence="12" type="ORF">MMAB1_0240</name>
</gene>
<evidence type="ECO:0000313" key="12">
    <source>
        <dbReference type="EMBL" id="CVK31457.1"/>
    </source>
</evidence>
<dbReference type="HAMAP" id="MF_01318_A">
    <property type="entry name" value="Ribosomal_uL1_A"/>
    <property type="match status" value="1"/>
</dbReference>
<evidence type="ECO:0000256" key="7">
    <source>
        <dbReference type="ARBA" id="ARBA00022884"/>
    </source>
</evidence>
<dbReference type="InterPro" id="IPR002143">
    <property type="entry name" value="Ribosomal_uL1"/>
</dbReference>
<dbReference type="InterPro" id="IPR028364">
    <property type="entry name" value="Ribosomal_uL1/biogenesis"/>
</dbReference>
<dbReference type="EMBL" id="LT158599">
    <property type="protein sequence ID" value="CVK31457.1"/>
    <property type="molecule type" value="Genomic_DNA"/>
</dbReference>
<evidence type="ECO:0000256" key="10">
    <source>
        <dbReference type="ARBA" id="ARBA00045545"/>
    </source>
</evidence>
<evidence type="ECO:0000256" key="3">
    <source>
        <dbReference type="ARBA" id="ARBA00022491"/>
    </source>
</evidence>
<comment type="function">
    <text evidence="11">Binds directly to 23S rRNA. Probably involved in E site tRNA release.</text>
</comment>
<evidence type="ECO:0000256" key="9">
    <source>
        <dbReference type="ARBA" id="ARBA00023274"/>
    </source>
</evidence>
<name>A0A0X3BH31_9EURY</name>
<evidence type="ECO:0000256" key="4">
    <source>
        <dbReference type="ARBA" id="ARBA00022555"/>
    </source>
</evidence>
<dbReference type="FunFam" id="3.40.50.790:FF:000005">
    <property type="entry name" value="50S ribosomal protein L1"/>
    <property type="match status" value="1"/>
</dbReference>
<keyword evidence="5 11" id="KW-0699">rRNA-binding</keyword>
<dbReference type="Gene3D" id="3.40.50.790">
    <property type="match status" value="1"/>
</dbReference>
<keyword evidence="9 11" id="KW-0687">Ribonucleoprotein</keyword>
<evidence type="ECO:0000256" key="6">
    <source>
        <dbReference type="ARBA" id="ARBA00022845"/>
    </source>
</evidence>
<dbReference type="SUPFAM" id="SSF56808">
    <property type="entry name" value="Ribosomal protein L1"/>
    <property type="match status" value="1"/>
</dbReference>
<dbReference type="GO" id="GO:0003735">
    <property type="term" value="F:structural constituent of ribosome"/>
    <property type="evidence" value="ECO:0007669"/>
    <property type="project" value="InterPro"/>
</dbReference>
<evidence type="ECO:0000256" key="8">
    <source>
        <dbReference type="ARBA" id="ARBA00022980"/>
    </source>
</evidence>
<dbReference type="GO" id="GO:0015934">
    <property type="term" value="C:large ribosomal subunit"/>
    <property type="evidence" value="ECO:0007669"/>
    <property type="project" value="InterPro"/>
</dbReference>
<dbReference type="InterPro" id="IPR023674">
    <property type="entry name" value="Ribosomal_uL1-like"/>
</dbReference>
<proteinExistence type="inferred from homology"/>
<dbReference type="AlphaFoldDB" id="A0A0X3BH31"/>
<dbReference type="Proteomes" id="UP000069850">
    <property type="component" value="Chromosome 1"/>
</dbReference>
<keyword evidence="4 11" id="KW-0820">tRNA-binding</keyword>
<dbReference type="InterPro" id="IPR016095">
    <property type="entry name" value="Ribosomal_uL1_3-a/b-sand"/>
</dbReference>
<comment type="subunit">
    <text evidence="2 11">Part of the 50S ribosomal subunit.</text>
</comment>
<evidence type="ECO:0000256" key="5">
    <source>
        <dbReference type="ARBA" id="ARBA00022730"/>
    </source>
</evidence>
<dbReference type="NCBIfam" id="NF003244">
    <property type="entry name" value="PRK04203.1"/>
    <property type="match status" value="1"/>
</dbReference>
<dbReference type="PANTHER" id="PTHR36427">
    <property type="entry name" value="54S RIBOSOMAL PROTEIN L1, MITOCHONDRIAL"/>
    <property type="match status" value="1"/>
</dbReference>
<comment type="function">
    <text evidence="11">Protein L1 is also a translational repressor protein, it controls the translation of its operon by binding to its mRNA.</text>
</comment>
<dbReference type="KEGG" id="mema:MMAB1_0240"/>
<dbReference type="GeneID" id="27136353"/>
<dbReference type="Gene3D" id="3.30.190.20">
    <property type="match status" value="1"/>
</dbReference>
<dbReference type="GO" id="GO:0006417">
    <property type="term" value="P:regulation of translation"/>
    <property type="evidence" value="ECO:0007669"/>
    <property type="project" value="UniProtKB-KW"/>
</dbReference>
<comment type="similarity">
    <text evidence="1 11">Belongs to the universal ribosomal protein uL1 family.</text>
</comment>
<keyword evidence="6 11" id="KW-0810">Translation regulation</keyword>
<dbReference type="OrthoDB" id="10382at2157"/>